<sequence>MEDGEVNLRPSVGSGVGESWGELEACVEISSMPTRRNDAADARLAPEEEIPVYDGIVVPTVWTRLQTWVVHSADSPSNMGVHGVGSPSTMGVNGVDLPSNMGGAPGDHFGRSLGIYGDAIVIGAYGDEDNGQLSGSAHVFVRSGKVWTRQAKLLAPDGAEYDR</sequence>
<dbReference type="AlphaFoldDB" id="K0S624"/>
<dbReference type="EMBL" id="AGNL01031634">
    <property type="protein sequence ID" value="EJK56366.1"/>
    <property type="molecule type" value="Genomic_DNA"/>
</dbReference>
<comment type="caution">
    <text evidence="1">The sequence shown here is derived from an EMBL/GenBank/DDBJ whole genome shotgun (WGS) entry which is preliminary data.</text>
</comment>
<organism evidence="1 2">
    <name type="scientific">Thalassiosira oceanica</name>
    <name type="common">Marine diatom</name>
    <dbReference type="NCBI Taxonomy" id="159749"/>
    <lineage>
        <taxon>Eukaryota</taxon>
        <taxon>Sar</taxon>
        <taxon>Stramenopiles</taxon>
        <taxon>Ochrophyta</taxon>
        <taxon>Bacillariophyta</taxon>
        <taxon>Coscinodiscophyceae</taxon>
        <taxon>Thalassiosirophycidae</taxon>
        <taxon>Thalassiosirales</taxon>
        <taxon>Thalassiosiraceae</taxon>
        <taxon>Thalassiosira</taxon>
    </lineage>
</organism>
<protein>
    <submittedName>
        <fullName evidence="1">Uncharacterized protein</fullName>
    </submittedName>
</protein>
<dbReference type="Pfam" id="PF14312">
    <property type="entry name" value="FG-GAP_2"/>
    <property type="match status" value="1"/>
</dbReference>
<evidence type="ECO:0000313" key="1">
    <source>
        <dbReference type="EMBL" id="EJK56366.1"/>
    </source>
</evidence>
<gene>
    <name evidence="1" type="ORF">THAOC_23760</name>
</gene>
<keyword evidence="2" id="KW-1185">Reference proteome</keyword>
<proteinExistence type="predicted"/>
<dbReference type="OrthoDB" id="188207at2759"/>
<accession>K0S624</accession>
<feature type="non-terminal residue" evidence="1">
    <location>
        <position position="163"/>
    </location>
</feature>
<dbReference type="InterPro" id="IPR013517">
    <property type="entry name" value="FG-GAP"/>
</dbReference>
<dbReference type="Proteomes" id="UP000266841">
    <property type="component" value="Unassembled WGS sequence"/>
</dbReference>
<reference evidence="1 2" key="1">
    <citation type="journal article" date="2012" name="Genome Biol.">
        <title>Genome and low-iron response of an oceanic diatom adapted to chronic iron limitation.</title>
        <authorList>
            <person name="Lommer M."/>
            <person name="Specht M."/>
            <person name="Roy A.S."/>
            <person name="Kraemer L."/>
            <person name="Andreson R."/>
            <person name="Gutowska M.A."/>
            <person name="Wolf J."/>
            <person name="Bergner S.V."/>
            <person name="Schilhabel M.B."/>
            <person name="Klostermeier U.C."/>
            <person name="Beiko R.G."/>
            <person name="Rosenstiel P."/>
            <person name="Hippler M."/>
            <person name="Laroche J."/>
        </authorList>
    </citation>
    <scope>NUCLEOTIDE SEQUENCE [LARGE SCALE GENOMIC DNA]</scope>
    <source>
        <strain evidence="1 2">CCMP1005</strain>
    </source>
</reference>
<evidence type="ECO:0000313" key="2">
    <source>
        <dbReference type="Proteomes" id="UP000266841"/>
    </source>
</evidence>
<name>K0S624_THAOC</name>